<gene>
    <name evidence="1" type="ORF">ACFFNY_34945</name>
</gene>
<evidence type="ECO:0000313" key="2">
    <source>
        <dbReference type="Proteomes" id="UP001589619"/>
    </source>
</evidence>
<protein>
    <submittedName>
        <fullName evidence="1">Uncharacterized protein</fullName>
    </submittedName>
</protein>
<reference evidence="1 2" key="1">
    <citation type="submission" date="2024-09" db="EMBL/GenBank/DDBJ databases">
        <authorList>
            <person name="Sun Q."/>
            <person name="Mori K."/>
        </authorList>
    </citation>
    <scope>NUCLEOTIDE SEQUENCE [LARGE SCALE GENOMIC DNA]</scope>
    <source>
        <strain evidence="1 2">JCM 12520</strain>
    </source>
</reference>
<comment type="caution">
    <text evidence="1">The sequence shown here is derived from an EMBL/GenBank/DDBJ whole genome shotgun (WGS) entry which is preliminary data.</text>
</comment>
<proteinExistence type="predicted"/>
<keyword evidence="2" id="KW-1185">Reference proteome</keyword>
<organism evidence="1 2">
    <name type="scientific">Paenibacillus hodogayensis</name>
    <dbReference type="NCBI Taxonomy" id="279208"/>
    <lineage>
        <taxon>Bacteria</taxon>
        <taxon>Bacillati</taxon>
        <taxon>Bacillota</taxon>
        <taxon>Bacilli</taxon>
        <taxon>Bacillales</taxon>
        <taxon>Paenibacillaceae</taxon>
        <taxon>Paenibacillus</taxon>
    </lineage>
</organism>
<sequence>MWTLASPYGSQESRLLPVRRFAEAERKRFREHNGWKDIVRLFIIPRETFLNNKPGMIAN</sequence>
<dbReference type="RefSeq" id="WP_344904322.1">
    <property type="nucleotide sequence ID" value="NZ_BAAAYO010000002.1"/>
</dbReference>
<accession>A0ABV5W890</accession>
<dbReference type="Proteomes" id="UP001589619">
    <property type="component" value="Unassembled WGS sequence"/>
</dbReference>
<dbReference type="EMBL" id="JBHMAG010000029">
    <property type="protein sequence ID" value="MFB9756794.1"/>
    <property type="molecule type" value="Genomic_DNA"/>
</dbReference>
<evidence type="ECO:0000313" key="1">
    <source>
        <dbReference type="EMBL" id="MFB9756794.1"/>
    </source>
</evidence>
<name>A0ABV5W890_9BACL</name>